<evidence type="ECO:0000313" key="1">
    <source>
        <dbReference type="EMBL" id="AUI07419.1"/>
    </source>
</evidence>
<gene>
    <name evidence="1" type="ORF">SmaCSM2_09600</name>
</gene>
<evidence type="ECO:0000313" key="2">
    <source>
        <dbReference type="Proteomes" id="UP000234414"/>
    </source>
</evidence>
<protein>
    <submittedName>
        <fullName evidence="1">Uncharacterized protein</fullName>
    </submittedName>
</protein>
<name>A0AAD0FM75_STEMA</name>
<dbReference type="EMBL" id="CP025298">
    <property type="protein sequence ID" value="AUI07419.1"/>
    <property type="molecule type" value="Genomic_DNA"/>
</dbReference>
<organism evidence="1 2">
    <name type="scientific">Stenotrophomonas maltophilia</name>
    <name type="common">Pseudomonas maltophilia</name>
    <name type="synonym">Xanthomonas maltophilia</name>
    <dbReference type="NCBI Taxonomy" id="40324"/>
    <lineage>
        <taxon>Bacteria</taxon>
        <taxon>Pseudomonadati</taxon>
        <taxon>Pseudomonadota</taxon>
        <taxon>Gammaproteobacteria</taxon>
        <taxon>Lysobacterales</taxon>
        <taxon>Lysobacteraceae</taxon>
        <taxon>Stenotrophomonas</taxon>
        <taxon>Stenotrophomonas maltophilia group</taxon>
    </lineage>
</organism>
<accession>A0AAD0FM75</accession>
<reference evidence="1 2" key="1">
    <citation type="submission" date="2017-12" db="EMBL/GenBank/DDBJ databases">
        <title>Complete Genome Sequence of Stenotrophomonas maltophilia CSM2.</title>
        <authorList>
            <person name="Castro-Jaimes S."/>
            <person name="Lopez-Leal G."/>
            <person name="Barberena Jonas C."/>
            <person name="Bustos P."/>
            <person name="Perez-Oseguera A."/>
            <person name="Cevallos M.A."/>
        </authorList>
    </citation>
    <scope>NUCLEOTIDE SEQUENCE [LARGE SCALE GENOMIC DNA]</scope>
    <source>
        <strain evidence="1 2">CSM2</strain>
    </source>
</reference>
<dbReference type="Proteomes" id="UP000234414">
    <property type="component" value="Chromosome"/>
</dbReference>
<proteinExistence type="predicted"/>
<dbReference type="AlphaFoldDB" id="A0AAD0FM75"/>
<sequence length="96" mass="11103">MPALSEFSNVTSTAINVVIKKGYRVWFMKETETYCAEKDGWDFMADSPCSLLGIISIYEFKNPSRYEEYWWLEEGISESQLSSAPPRYTSVVDRQP</sequence>